<evidence type="ECO:0000313" key="5">
    <source>
        <dbReference type="Proteomes" id="UP001210528"/>
    </source>
</evidence>
<evidence type="ECO:0000259" key="3">
    <source>
        <dbReference type="PROSITE" id="PS50234"/>
    </source>
</evidence>
<dbReference type="PROSITE" id="PS50234">
    <property type="entry name" value="VWFA"/>
    <property type="match status" value="1"/>
</dbReference>
<evidence type="ECO:0000256" key="2">
    <source>
        <dbReference type="SAM" id="Phobius"/>
    </source>
</evidence>
<feature type="domain" description="VWFA" evidence="3">
    <location>
        <begin position="224"/>
        <end position="437"/>
    </location>
</feature>
<dbReference type="EMBL" id="JAQLUK010000007">
    <property type="protein sequence ID" value="MDB2292562.1"/>
    <property type="molecule type" value="Genomic_DNA"/>
</dbReference>
<feature type="transmembrane region" description="Helical" evidence="2">
    <location>
        <begin position="16"/>
        <end position="38"/>
    </location>
</feature>
<dbReference type="InterPro" id="IPR036465">
    <property type="entry name" value="vWFA_dom_sf"/>
</dbReference>
<accession>A0ABT4Z333</accession>
<sequence>MSQDTNDRIGLSRRKVLAGLGAVGVASAGAGLGTTAYFNDSETFEDNTLTAGQFDLLLDWQQTYTGPNGLEQINAYPDSNGDNDQDIIPDFGEYLSDWVIDNDEYDLRAATDEYKNDYFADLPDDFAGPLIELDDVKPGDHGEVTFSAHLFDNPGYLRVGGDLIADDENTVSEPEAGADGEDNGLEDNGEEPIVGGGELAESIDVKFWYDDGDNAFEGLMGDHDTVIVFDRSYSMVETDPSLQGSTDQYDPQKLQDAVDGAVSLVDQLEAASVNAVDPINISVVTFGGNGRVDVPLGTDYDGARTFLEGLPNSPNFDEDSSNREGTNMTDGISEARSVLDGGDAEGKCMVILGDGVADDSAAAESEAQAAKDEGVTVYTVQYDLVPIPGDATSESTILEARELLREMASDANGTAGPREKLSFGTVPNNVAGAFQHIALHKAGEVCLFEGTLSEFLGSDGLLLDAEPLLTLNEPDAAEQGGTPTDETRPTVSCPDVNATPFSACSTYYFGFEWSIDPEEVGNEIQTDSIVFDIGFGAEQARHNESPFGVCEAE</sequence>
<evidence type="ECO:0000313" key="4">
    <source>
        <dbReference type="EMBL" id="MDB2292562.1"/>
    </source>
</evidence>
<reference evidence="4 5" key="1">
    <citation type="submission" date="2023-01" db="EMBL/GenBank/DDBJ databases">
        <title>Halorubrum ezzemoulense from Santa Pola, Spain.</title>
        <authorList>
            <person name="Feng Y."/>
            <person name="Louyakis A.S."/>
            <person name="Gogarten J.P."/>
        </authorList>
    </citation>
    <scope>NUCLEOTIDE SEQUENCE [LARGE SCALE GENOMIC DNA]</scope>
    <source>
        <strain evidence="4 5">AMM015</strain>
    </source>
</reference>
<keyword evidence="5" id="KW-1185">Reference proteome</keyword>
<dbReference type="Pfam" id="PF00092">
    <property type="entry name" value="VWA"/>
    <property type="match status" value="1"/>
</dbReference>
<gene>
    <name evidence="4" type="ORF">PM085_09705</name>
</gene>
<dbReference type="SUPFAM" id="SSF53300">
    <property type="entry name" value="vWA-like"/>
    <property type="match status" value="1"/>
</dbReference>
<dbReference type="InterPro" id="IPR023833">
    <property type="entry name" value="Signal_pept_SipW-depend-type"/>
</dbReference>
<dbReference type="InterPro" id="IPR006311">
    <property type="entry name" value="TAT_signal"/>
</dbReference>
<dbReference type="CDD" id="cd00198">
    <property type="entry name" value="vWFA"/>
    <property type="match status" value="1"/>
</dbReference>
<dbReference type="SMART" id="SM00327">
    <property type="entry name" value="VWA"/>
    <property type="match status" value="1"/>
</dbReference>
<dbReference type="Gene3D" id="3.40.50.410">
    <property type="entry name" value="von Willebrand factor, type A domain"/>
    <property type="match status" value="1"/>
</dbReference>
<dbReference type="NCBIfam" id="TIGR04088">
    <property type="entry name" value="cognate_SipW"/>
    <property type="match status" value="1"/>
</dbReference>
<dbReference type="PROSITE" id="PS51318">
    <property type="entry name" value="TAT"/>
    <property type="match status" value="1"/>
</dbReference>
<keyword evidence="2" id="KW-1133">Transmembrane helix</keyword>
<keyword evidence="2" id="KW-0812">Transmembrane</keyword>
<dbReference type="InterPro" id="IPR002035">
    <property type="entry name" value="VWF_A"/>
</dbReference>
<evidence type="ECO:0000256" key="1">
    <source>
        <dbReference type="SAM" id="MobiDB-lite"/>
    </source>
</evidence>
<dbReference type="RefSeq" id="WP_099289063.1">
    <property type="nucleotide sequence ID" value="NZ_JAQLTY010000005.1"/>
</dbReference>
<comment type="caution">
    <text evidence="4">The sequence shown here is derived from an EMBL/GenBank/DDBJ whole genome shotgun (WGS) entry which is preliminary data.</text>
</comment>
<organism evidence="4 5">
    <name type="scientific">Halorubrum ezzemoulense</name>
    <name type="common">Halorubrum chaoviator</name>
    <dbReference type="NCBI Taxonomy" id="337243"/>
    <lineage>
        <taxon>Archaea</taxon>
        <taxon>Methanobacteriati</taxon>
        <taxon>Methanobacteriota</taxon>
        <taxon>Stenosarchaea group</taxon>
        <taxon>Halobacteria</taxon>
        <taxon>Halobacteriales</taxon>
        <taxon>Haloferacaceae</taxon>
        <taxon>Halorubrum</taxon>
    </lineage>
</organism>
<name>A0ABT4Z333_HALEZ</name>
<dbReference type="Proteomes" id="UP001210528">
    <property type="component" value="Unassembled WGS sequence"/>
</dbReference>
<feature type="compositionally biased region" description="Acidic residues" evidence="1">
    <location>
        <begin position="171"/>
        <end position="190"/>
    </location>
</feature>
<feature type="region of interest" description="Disordered" evidence="1">
    <location>
        <begin position="171"/>
        <end position="191"/>
    </location>
</feature>
<proteinExistence type="predicted"/>
<protein>
    <submittedName>
        <fullName evidence="4">SipW-dependent-type signal peptide and vWA domain-containing protein</fullName>
    </submittedName>
</protein>
<keyword evidence="2" id="KW-0472">Membrane</keyword>
<feature type="region of interest" description="Disordered" evidence="1">
    <location>
        <begin position="308"/>
        <end position="328"/>
    </location>
</feature>